<keyword evidence="2" id="KW-1185">Reference proteome</keyword>
<keyword evidence="1" id="KW-0808">Transferase</keyword>
<dbReference type="Proteomes" id="UP000256899">
    <property type="component" value="Unassembled WGS sequence"/>
</dbReference>
<dbReference type="InterPro" id="IPR029044">
    <property type="entry name" value="Nucleotide-diphossugar_trans"/>
</dbReference>
<dbReference type="EMBL" id="QUOT01000001">
    <property type="protein sequence ID" value="REL31132.1"/>
    <property type="molecule type" value="Genomic_DNA"/>
</dbReference>
<dbReference type="SUPFAM" id="SSF53448">
    <property type="entry name" value="Nucleotide-diphospho-sugar transferases"/>
    <property type="match status" value="1"/>
</dbReference>
<dbReference type="CDD" id="cd00761">
    <property type="entry name" value="Glyco_tranf_GTA_type"/>
    <property type="match status" value="1"/>
</dbReference>
<name>A0A3E0U589_9GAMM</name>
<reference evidence="2" key="1">
    <citation type="submission" date="2018-08" db="EMBL/GenBank/DDBJ databases">
        <title>Thalassotalea euphylliae genome.</title>
        <authorList>
            <person name="Summers S."/>
            <person name="Rice S.A."/>
            <person name="Freckelton M.L."/>
            <person name="Nedved B.T."/>
            <person name="Hadfield M.G."/>
        </authorList>
    </citation>
    <scope>NUCLEOTIDE SEQUENCE [LARGE SCALE GENOMIC DNA]</scope>
    <source>
        <strain evidence="2">H3</strain>
    </source>
</reference>
<dbReference type="GO" id="GO:0016740">
    <property type="term" value="F:transferase activity"/>
    <property type="evidence" value="ECO:0007669"/>
    <property type="project" value="UniProtKB-KW"/>
</dbReference>
<proteinExistence type="predicted"/>
<protein>
    <submittedName>
        <fullName evidence="1">Glycosyltransferase family 2 protein</fullName>
    </submittedName>
</protein>
<dbReference type="AlphaFoldDB" id="A0A3E0U589"/>
<organism evidence="1 2">
    <name type="scientific">Thalassotalea euphylliae</name>
    <dbReference type="NCBI Taxonomy" id="1655234"/>
    <lineage>
        <taxon>Bacteria</taxon>
        <taxon>Pseudomonadati</taxon>
        <taxon>Pseudomonadota</taxon>
        <taxon>Gammaproteobacteria</taxon>
        <taxon>Alteromonadales</taxon>
        <taxon>Colwelliaceae</taxon>
        <taxon>Thalassotalea</taxon>
    </lineage>
</organism>
<accession>A0A3E0U589</accession>
<sequence>MKLVGKMATYPDRIDIIEHSIKSIISQLDILVVCFNQFEKIPNWVNKHSNLKAIIPERDLKDTGKFIDTDIQCDYIFYLDDDIIYPENYVEHTMKEFEKIDNENVALGYHGSWYESPRLEMSLLGIKKWLGFKLKISNPMWYRNCAHFLQVWPKSNKVDQLGTGVMAIPAKSAPPFEFIDGSQKFVDVRFARWCFLNKINMLCLKHKECWLQALTDDGDNTIFSTFTAQTPPYVQKEIYSYAAKSK</sequence>
<comment type="caution">
    <text evidence="1">The sequence shown here is derived from an EMBL/GenBank/DDBJ whole genome shotgun (WGS) entry which is preliminary data.</text>
</comment>
<evidence type="ECO:0000313" key="2">
    <source>
        <dbReference type="Proteomes" id="UP000256899"/>
    </source>
</evidence>
<gene>
    <name evidence="1" type="ORF">DXX94_10650</name>
</gene>
<evidence type="ECO:0000313" key="1">
    <source>
        <dbReference type="EMBL" id="REL31132.1"/>
    </source>
</evidence>
<dbReference type="RefSeq" id="WP_116015743.1">
    <property type="nucleotide sequence ID" value="NZ_QUOT01000001.1"/>
</dbReference>